<dbReference type="InterPro" id="IPR036249">
    <property type="entry name" value="Thioredoxin-like_sf"/>
</dbReference>
<dbReference type="RefSeq" id="WP_188658378.1">
    <property type="nucleotide sequence ID" value="NZ_BMIH01000002.1"/>
</dbReference>
<evidence type="ECO:0000313" key="3">
    <source>
        <dbReference type="EMBL" id="GGB28643.1"/>
    </source>
</evidence>
<protein>
    <recommendedName>
        <fullName evidence="2">Thioredoxin-like fold domain-containing protein</fullName>
    </recommendedName>
</protein>
<dbReference type="AlphaFoldDB" id="A0A916T214"/>
<dbReference type="PROSITE" id="PS51257">
    <property type="entry name" value="PROKAR_LIPOPROTEIN"/>
    <property type="match status" value="1"/>
</dbReference>
<organism evidence="3 4">
    <name type="scientific">Sphingomonas metalli</name>
    <dbReference type="NCBI Taxonomy" id="1779358"/>
    <lineage>
        <taxon>Bacteria</taxon>
        <taxon>Pseudomonadati</taxon>
        <taxon>Pseudomonadota</taxon>
        <taxon>Alphaproteobacteria</taxon>
        <taxon>Sphingomonadales</taxon>
        <taxon>Sphingomonadaceae</taxon>
        <taxon>Sphingomonas</taxon>
    </lineage>
</organism>
<dbReference type="SUPFAM" id="SSF52833">
    <property type="entry name" value="Thioredoxin-like"/>
    <property type="match status" value="1"/>
</dbReference>
<comment type="caution">
    <text evidence="3">The sequence shown here is derived from an EMBL/GenBank/DDBJ whole genome shotgun (WGS) entry which is preliminary data.</text>
</comment>
<dbReference type="Gene3D" id="3.40.30.10">
    <property type="entry name" value="Glutaredoxin"/>
    <property type="match status" value="1"/>
</dbReference>
<gene>
    <name evidence="3" type="ORF">GCM10011380_17850</name>
</gene>
<evidence type="ECO:0000259" key="2">
    <source>
        <dbReference type="Pfam" id="PF13462"/>
    </source>
</evidence>
<dbReference type="Proteomes" id="UP000623067">
    <property type="component" value="Unassembled WGS sequence"/>
</dbReference>
<keyword evidence="1" id="KW-0732">Signal</keyword>
<dbReference type="Pfam" id="PF13462">
    <property type="entry name" value="Thioredoxin_4"/>
    <property type="match status" value="1"/>
</dbReference>
<name>A0A916T214_9SPHN</name>
<proteinExistence type="predicted"/>
<reference evidence="3" key="1">
    <citation type="journal article" date="2014" name="Int. J. Syst. Evol. Microbiol.">
        <title>Complete genome sequence of Corynebacterium casei LMG S-19264T (=DSM 44701T), isolated from a smear-ripened cheese.</title>
        <authorList>
            <consortium name="US DOE Joint Genome Institute (JGI-PGF)"/>
            <person name="Walter F."/>
            <person name="Albersmeier A."/>
            <person name="Kalinowski J."/>
            <person name="Ruckert C."/>
        </authorList>
    </citation>
    <scope>NUCLEOTIDE SEQUENCE</scope>
    <source>
        <strain evidence="3">CGMCC 1.15330</strain>
    </source>
</reference>
<feature type="domain" description="Thioredoxin-like fold" evidence="2">
    <location>
        <begin position="51"/>
        <end position="241"/>
    </location>
</feature>
<feature type="signal peptide" evidence="1">
    <location>
        <begin position="1"/>
        <end position="23"/>
    </location>
</feature>
<keyword evidence="4" id="KW-1185">Reference proteome</keyword>
<evidence type="ECO:0000256" key="1">
    <source>
        <dbReference type="SAM" id="SignalP"/>
    </source>
</evidence>
<accession>A0A916T214</accession>
<sequence length="245" mass="25626">MKAVFPILFAAAALTACSGSGDANGSAPAAAPVAAVPAPAGKSWTEVVTKTEEGYRMGNPNAPIKLVEYGARSCPTCGAFAREGFQPLTEKYVASGKVSFEFRDFLVHGAPDLALALLGTCGDPATFFPILEQTYANQNQFLDKLQGLTPQQQQTIQGQPPLQAITTIADAIGAVDFVKQRGIPEAKARQCLSNQAKMDAVAKPTETASAAGTVTGTPTFILNGETVPNVVRWSQLEEALKRAGA</sequence>
<dbReference type="EMBL" id="BMIH01000002">
    <property type="protein sequence ID" value="GGB28643.1"/>
    <property type="molecule type" value="Genomic_DNA"/>
</dbReference>
<feature type="chain" id="PRO_5037686798" description="Thioredoxin-like fold domain-containing protein" evidence="1">
    <location>
        <begin position="24"/>
        <end position="245"/>
    </location>
</feature>
<reference evidence="3" key="2">
    <citation type="submission" date="2020-09" db="EMBL/GenBank/DDBJ databases">
        <authorList>
            <person name="Sun Q."/>
            <person name="Zhou Y."/>
        </authorList>
    </citation>
    <scope>NUCLEOTIDE SEQUENCE</scope>
    <source>
        <strain evidence="3">CGMCC 1.15330</strain>
    </source>
</reference>
<dbReference type="Gene3D" id="1.10.40.110">
    <property type="match status" value="1"/>
</dbReference>
<evidence type="ECO:0000313" key="4">
    <source>
        <dbReference type="Proteomes" id="UP000623067"/>
    </source>
</evidence>
<dbReference type="InterPro" id="IPR012336">
    <property type="entry name" value="Thioredoxin-like_fold"/>
</dbReference>